<sequence length="93" mass="10695">MKVAQYHTIFINFQIHAKATKNKTGLYPPDPSVYPVKTFNPDLYKLCKCPDIFRASPQTSDSKEGQSSQRDDFHFSLFRADNGRCFQKALPNH</sequence>
<name>A0A5B7H0X5_PORTR</name>
<accession>A0A5B7H0X5</accession>
<dbReference type="AlphaFoldDB" id="A0A5B7H0X5"/>
<organism evidence="1 2">
    <name type="scientific">Portunus trituberculatus</name>
    <name type="common">Swimming crab</name>
    <name type="synonym">Neptunus trituberculatus</name>
    <dbReference type="NCBI Taxonomy" id="210409"/>
    <lineage>
        <taxon>Eukaryota</taxon>
        <taxon>Metazoa</taxon>
        <taxon>Ecdysozoa</taxon>
        <taxon>Arthropoda</taxon>
        <taxon>Crustacea</taxon>
        <taxon>Multicrustacea</taxon>
        <taxon>Malacostraca</taxon>
        <taxon>Eumalacostraca</taxon>
        <taxon>Eucarida</taxon>
        <taxon>Decapoda</taxon>
        <taxon>Pleocyemata</taxon>
        <taxon>Brachyura</taxon>
        <taxon>Eubrachyura</taxon>
        <taxon>Portunoidea</taxon>
        <taxon>Portunidae</taxon>
        <taxon>Portuninae</taxon>
        <taxon>Portunus</taxon>
    </lineage>
</organism>
<comment type="caution">
    <text evidence="1">The sequence shown here is derived from an EMBL/GenBank/DDBJ whole genome shotgun (WGS) entry which is preliminary data.</text>
</comment>
<protein>
    <submittedName>
        <fullName evidence="1">Uncharacterized protein</fullName>
    </submittedName>
</protein>
<proteinExistence type="predicted"/>
<reference evidence="1 2" key="1">
    <citation type="submission" date="2019-05" db="EMBL/GenBank/DDBJ databases">
        <title>Another draft genome of Portunus trituberculatus and its Hox gene families provides insights of decapod evolution.</title>
        <authorList>
            <person name="Jeong J.-H."/>
            <person name="Song I."/>
            <person name="Kim S."/>
            <person name="Choi T."/>
            <person name="Kim D."/>
            <person name="Ryu S."/>
            <person name="Kim W."/>
        </authorList>
    </citation>
    <scope>NUCLEOTIDE SEQUENCE [LARGE SCALE GENOMIC DNA]</scope>
    <source>
        <tissue evidence="1">Muscle</tissue>
    </source>
</reference>
<evidence type="ECO:0000313" key="2">
    <source>
        <dbReference type="Proteomes" id="UP000324222"/>
    </source>
</evidence>
<dbReference type="EMBL" id="VSRR010020956">
    <property type="protein sequence ID" value="MPC63549.1"/>
    <property type="molecule type" value="Genomic_DNA"/>
</dbReference>
<evidence type="ECO:0000313" key="1">
    <source>
        <dbReference type="EMBL" id="MPC63549.1"/>
    </source>
</evidence>
<dbReference type="Proteomes" id="UP000324222">
    <property type="component" value="Unassembled WGS sequence"/>
</dbReference>
<keyword evidence="2" id="KW-1185">Reference proteome</keyword>
<gene>
    <name evidence="1" type="ORF">E2C01_057648</name>
</gene>